<gene>
    <name evidence="3" type="ORF">EIY87_33695</name>
</gene>
<sequence length="767" mass="79923">MRGSGRAAGGPDPRRAAGAGRRRRGGPRCGVAGRGSPGQCRLQAGNGRGIRQACAGRDRLGRWGIVNRRAIGSAKVDGGAAYVADVRAPGALHVAFVHSPFPHARVTGVDTSDALAMPGVVDVLTHREIGEILLGRALRDYPVLAGDRVLCAGQRVAAVAAVDPATAVAAAAAVDVGYEPLPEITGLDEAMGADDPLHPRYAEYPGAVADRPCPNAQGIWATEEGEVDTAFAAADHVFDHTFTAARNHSAPLEPHACLVSVTEGRVDIWATHKEPFNLRRLVAEVGNVPVDTVRVHLSPVGGDFGSKGFPYAEIACYLLARRTGRPARHTMSYDEELTTTATRHPARVRLRTAVTGGVVRALHAETVIDGGAFGGVKAVPMVVIPTIHAPYGSYAVANRRESCVSYYSNNLPGGHVRAPGEFQALFASESQVDVIAHELGIDPVEFRHANAANARVRRIVAELRETVGKWRAESSGKRGIGVALTFRDTGPGLSTVRCVVASDGVRIELSVVDQGSGSYSLFERLAAETLGVPGEFIRIQAVDVGADPALQDSGTGASRVTAVAGTAVVESCRAALAELGGAPGEGGGYWPSRRLVELGIPAVVAEGTAAAGWPAPPDADVRSHAGIAVEVGVDEETGRIDVRRALLVADTGRVFNDVAHRGQLEGGFVYGLSQTLLEELVVEDGAVVTATLGDYRIASAADVPPLEVRVLEPAADDDAVKSVGELVNIGVAPAVANAVFDAVGVRLHGLPLTAERVLSALKAGARR</sequence>
<keyword evidence="4" id="KW-1185">Reference proteome</keyword>
<dbReference type="AlphaFoldDB" id="A0A3R9FIF7"/>
<reference evidence="3 4" key="1">
    <citation type="submission" date="2018-12" db="EMBL/GenBank/DDBJ databases">
        <title>Amycolatopsis eburnea sp. nov. actinomycete associate with arbuscular mycorrhiza fungal spore.</title>
        <authorList>
            <person name="Lumyong S."/>
            <person name="Chaiya L."/>
        </authorList>
    </citation>
    <scope>NUCLEOTIDE SEQUENCE [LARGE SCALE GENOMIC DNA]</scope>
    <source>
        <strain evidence="3 4">GLM-1</strain>
    </source>
</reference>
<dbReference type="Proteomes" id="UP000267081">
    <property type="component" value="Unassembled WGS sequence"/>
</dbReference>
<dbReference type="InterPro" id="IPR036856">
    <property type="entry name" value="Ald_Oxase/Xan_DH_a/b_sf"/>
</dbReference>
<feature type="region of interest" description="Disordered" evidence="1">
    <location>
        <begin position="1"/>
        <end position="44"/>
    </location>
</feature>
<dbReference type="InterPro" id="IPR008274">
    <property type="entry name" value="AldOxase/xan_DH_MoCoBD1"/>
</dbReference>
<dbReference type="SUPFAM" id="SSF54665">
    <property type="entry name" value="CO dehydrogenase molybdoprotein N-domain-like"/>
    <property type="match status" value="1"/>
</dbReference>
<dbReference type="Pfam" id="PF20256">
    <property type="entry name" value="MoCoBD_2"/>
    <property type="match status" value="2"/>
</dbReference>
<protein>
    <submittedName>
        <fullName evidence="3">Xanthine dehydrogenase family protein molybdopterin-binding subunit</fullName>
    </submittedName>
</protein>
<feature type="domain" description="Aldehyde oxidase/xanthine dehydrogenase a/b hammerhead" evidence="2">
    <location>
        <begin position="77"/>
        <end position="182"/>
    </location>
</feature>
<evidence type="ECO:0000259" key="2">
    <source>
        <dbReference type="SMART" id="SM01008"/>
    </source>
</evidence>
<organism evidence="3 4">
    <name type="scientific">Amycolatopsis eburnea</name>
    <dbReference type="NCBI Taxonomy" id="2267691"/>
    <lineage>
        <taxon>Bacteria</taxon>
        <taxon>Bacillati</taxon>
        <taxon>Actinomycetota</taxon>
        <taxon>Actinomycetes</taxon>
        <taxon>Pseudonocardiales</taxon>
        <taxon>Pseudonocardiaceae</taxon>
        <taxon>Amycolatopsis</taxon>
    </lineage>
</organism>
<dbReference type="InterPro" id="IPR046867">
    <property type="entry name" value="AldOxase/xan_DH_MoCoBD2"/>
</dbReference>
<dbReference type="SUPFAM" id="SSF56003">
    <property type="entry name" value="Molybdenum cofactor-binding domain"/>
    <property type="match status" value="1"/>
</dbReference>
<name>A0A3R9FIF7_9PSEU</name>
<dbReference type="InterPro" id="IPR037165">
    <property type="entry name" value="AldOxase/xan_DH_Mopterin-bd_sf"/>
</dbReference>
<feature type="compositionally biased region" description="Low complexity" evidence="1">
    <location>
        <begin position="1"/>
        <end position="19"/>
    </location>
</feature>
<dbReference type="GO" id="GO:0005506">
    <property type="term" value="F:iron ion binding"/>
    <property type="evidence" value="ECO:0007669"/>
    <property type="project" value="InterPro"/>
</dbReference>
<dbReference type="GO" id="GO:0016491">
    <property type="term" value="F:oxidoreductase activity"/>
    <property type="evidence" value="ECO:0007669"/>
    <property type="project" value="InterPro"/>
</dbReference>
<dbReference type="EMBL" id="RSEC01000059">
    <property type="protein sequence ID" value="RSD11725.1"/>
    <property type="molecule type" value="Genomic_DNA"/>
</dbReference>
<dbReference type="InterPro" id="IPR000674">
    <property type="entry name" value="Ald_Oxase/Xan_DH_a/b"/>
</dbReference>
<evidence type="ECO:0000313" key="4">
    <source>
        <dbReference type="Proteomes" id="UP000267081"/>
    </source>
</evidence>
<dbReference type="PANTHER" id="PTHR11908:SF157">
    <property type="entry name" value="XANTHINE DEHYDROGENASE SUBUNIT D-RELATED"/>
    <property type="match status" value="1"/>
</dbReference>
<dbReference type="Gene3D" id="3.30.365.10">
    <property type="entry name" value="Aldehyde oxidase/xanthine dehydrogenase, molybdopterin binding domain"/>
    <property type="match status" value="5"/>
</dbReference>
<evidence type="ECO:0000256" key="1">
    <source>
        <dbReference type="SAM" id="MobiDB-lite"/>
    </source>
</evidence>
<comment type="caution">
    <text evidence="3">The sequence shown here is derived from an EMBL/GenBank/DDBJ whole genome shotgun (WGS) entry which is preliminary data.</text>
</comment>
<dbReference type="PANTHER" id="PTHR11908">
    <property type="entry name" value="XANTHINE DEHYDROGENASE"/>
    <property type="match status" value="1"/>
</dbReference>
<dbReference type="Pfam" id="PF01315">
    <property type="entry name" value="Ald_Xan_dh_C"/>
    <property type="match status" value="1"/>
</dbReference>
<dbReference type="Pfam" id="PF02738">
    <property type="entry name" value="MoCoBD_1"/>
    <property type="match status" value="1"/>
</dbReference>
<proteinExistence type="predicted"/>
<dbReference type="Gene3D" id="3.90.1170.50">
    <property type="entry name" value="Aldehyde oxidase/xanthine dehydrogenase, a/b hammerhead"/>
    <property type="match status" value="1"/>
</dbReference>
<dbReference type="SMART" id="SM01008">
    <property type="entry name" value="Ald_Xan_dh_C"/>
    <property type="match status" value="1"/>
</dbReference>
<accession>A0A3R9FIF7</accession>
<dbReference type="InterPro" id="IPR016208">
    <property type="entry name" value="Ald_Oxase/xanthine_DH-like"/>
</dbReference>
<evidence type="ECO:0000313" key="3">
    <source>
        <dbReference type="EMBL" id="RSD11725.1"/>
    </source>
</evidence>